<evidence type="ECO:0008006" key="4">
    <source>
        <dbReference type="Google" id="ProtNLM"/>
    </source>
</evidence>
<dbReference type="SUPFAM" id="SSF50985">
    <property type="entry name" value="RCC1/BLIP-II"/>
    <property type="match status" value="2"/>
</dbReference>
<reference evidence="3" key="1">
    <citation type="submission" date="2016-07" db="EMBL/GenBank/DDBJ databases">
        <title>Nontailed viruses are major unrecognized killers of bacteria in the ocean.</title>
        <authorList>
            <person name="Kauffman K."/>
            <person name="Hussain F."/>
            <person name="Yang J."/>
            <person name="Arevalo P."/>
            <person name="Brown J."/>
            <person name="Cutler M."/>
            <person name="Kelly L."/>
            <person name="Polz M.F."/>
        </authorList>
    </citation>
    <scope>NUCLEOTIDE SEQUENCE [LARGE SCALE GENOMIC DNA]</scope>
    <source>
        <strain evidence="3">10N.261.45.A10</strain>
    </source>
</reference>
<proteinExistence type="predicted"/>
<dbReference type="InterPro" id="IPR051553">
    <property type="entry name" value="Ran_GTPase-activating"/>
</dbReference>
<evidence type="ECO:0000256" key="1">
    <source>
        <dbReference type="SAM" id="MobiDB-lite"/>
    </source>
</evidence>
<sequence length="566" mass="58897">MNNKYIFLVGALIFSGCGGENSGIPSQGKPVDGATPAPIDDEPRPVTTSLSKIGQLIVGDTVAADYTCDDCNRGLTTYLWQIDRNNDGIFGNTIEIDGKFISDLSATTDSITIENIDIAKKVRLSVVTYSESGKYSAEEQYSVYARNAVNSYYPGRISVAALRNDGTAFSWGSTSSNGLDLTNVKSVDTYLGGSDFAALKEDNTLIYWGFLNGTELNAAGAAMSFGALSIWKQDGSVVTLGGSSFGGDASAVASLLTSGVKEIVENQYCFSALKDNGDVVFWGGFQCRVEGPAEGIVASNIQKIYRTWSSIFAGINSSGAVKSWGSIDDANTQVKFAAVESQVQSDMQTISATNNAFSVLKTNGQVVSWGLSGGGGDQTVPNDVTADLTSGVVEVSATQGAFAARKSDGTIITWGSSSQGGNGGTLTNITQVVGNSRAFAAIKDDKTVVAWGSSSHGGTIPSDIASQLIDIDTIYAAANGAGFAALTSSGKIVSWGRYKTEYDAIASQVASDVVDVFSGGWSFTAIKKDGSIVVWGDASFGGDPTVPDDISASLVASDDILIETSL</sequence>
<name>A0A2N7LG15_9GAMM</name>
<dbReference type="Proteomes" id="UP000235387">
    <property type="component" value="Unassembled WGS sequence"/>
</dbReference>
<feature type="region of interest" description="Disordered" evidence="1">
    <location>
        <begin position="24"/>
        <end position="45"/>
    </location>
</feature>
<protein>
    <recommendedName>
        <fullName evidence="4">Lipoprotein</fullName>
    </recommendedName>
</protein>
<dbReference type="EMBL" id="MDAL01000007">
    <property type="protein sequence ID" value="PMN94481.1"/>
    <property type="molecule type" value="Genomic_DNA"/>
</dbReference>
<dbReference type="Gene3D" id="2.130.10.30">
    <property type="entry name" value="Regulator of chromosome condensation 1/beta-lactamase-inhibitor protein II"/>
    <property type="match status" value="3"/>
</dbReference>
<dbReference type="PANTHER" id="PTHR45982:SF1">
    <property type="entry name" value="REGULATOR OF CHROMOSOME CONDENSATION"/>
    <property type="match status" value="1"/>
</dbReference>
<evidence type="ECO:0000313" key="3">
    <source>
        <dbReference type="Proteomes" id="UP000235387"/>
    </source>
</evidence>
<comment type="caution">
    <text evidence="2">The sequence shown here is derived from an EMBL/GenBank/DDBJ whole genome shotgun (WGS) entry which is preliminary data.</text>
</comment>
<dbReference type="PROSITE" id="PS51257">
    <property type="entry name" value="PROKAR_LIPOPROTEIN"/>
    <property type="match status" value="1"/>
</dbReference>
<dbReference type="RefSeq" id="WP_102390162.1">
    <property type="nucleotide sequence ID" value="NZ_MDAL01000007.1"/>
</dbReference>
<gene>
    <name evidence="2" type="ORF">BCT23_09910</name>
</gene>
<evidence type="ECO:0000313" key="2">
    <source>
        <dbReference type="EMBL" id="PMN94481.1"/>
    </source>
</evidence>
<dbReference type="AlphaFoldDB" id="A0A2N7LG15"/>
<accession>A0A2N7LG15</accession>
<organism evidence="2 3">
    <name type="scientific">Enterovibrio norvegicus</name>
    <dbReference type="NCBI Taxonomy" id="188144"/>
    <lineage>
        <taxon>Bacteria</taxon>
        <taxon>Pseudomonadati</taxon>
        <taxon>Pseudomonadota</taxon>
        <taxon>Gammaproteobacteria</taxon>
        <taxon>Vibrionales</taxon>
        <taxon>Vibrionaceae</taxon>
        <taxon>Enterovibrio</taxon>
    </lineage>
</organism>
<dbReference type="PANTHER" id="PTHR45982">
    <property type="entry name" value="REGULATOR OF CHROMOSOME CONDENSATION"/>
    <property type="match status" value="1"/>
</dbReference>
<dbReference type="InterPro" id="IPR009091">
    <property type="entry name" value="RCC1/BLIP-II"/>
</dbReference>